<dbReference type="GO" id="GO:0016787">
    <property type="term" value="F:hydrolase activity"/>
    <property type="evidence" value="ECO:0007669"/>
    <property type="project" value="UniProtKB-KW"/>
</dbReference>
<dbReference type="InterPro" id="IPR029058">
    <property type="entry name" value="AB_hydrolase_fold"/>
</dbReference>
<gene>
    <name evidence="3" type="ORF">FHS74_003106</name>
</gene>
<protein>
    <submittedName>
        <fullName evidence="3">Pimeloyl-ACP methyl ester carboxylesterase</fullName>
    </submittedName>
</protein>
<keyword evidence="1" id="KW-0378">Hydrolase</keyword>
<dbReference type="Pfam" id="PF12697">
    <property type="entry name" value="Abhydrolase_6"/>
    <property type="match status" value="1"/>
</dbReference>
<dbReference type="SUPFAM" id="SSF53474">
    <property type="entry name" value="alpha/beta-Hydrolases"/>
    <property type="match status" value="1"/>
</dbReference>
<evidence type="ECO:0000313" key="4">
    <source>
        <dbReference type="Proteomes" id="UP000539175"/>
    </source>
</evidence>
<dbReference type="EMBL" id="JACIIZ010000008">
    <property type="protein sequence ID" value="MBB6252546.1"/>
    <property type="molecule type" value="Genomic_DNA"/>
</dbReference>
<dbReference type="PANTHER" id="PTHR43798">
    <property type="entry name" value="MONOACYLGLYCEROL LIPASE"/>
    <property type="match status" value="1"/>
</dbReference>
<dbReference type="InterPro" id="IPR050266">
    <property type="entry name" value="AB_hydrolase_sf"/>
</dbReference>
<evidence type="ECO:0000259" key="2">
    <source>
        <dbReference type="Pfam" id="PF12697"/>
    </source>
</evidence>
<dbReference type="Proteomes" id="UP000539175">
    <property type="component" value="Unassembled WGS sequence"/>
</dbReference>
<dbReference type="InterPro" id="IPR000073">
    <property type="entry name" value="AB_hydrolase_1"/>
</dbReference>
<accession>A0A7X0B1B4</accession>
<keyword evidence="4" id="KW-1185">Reference proteome</keyword>
<dbReference type="PANTHER" id="PTHR43798:SF31">
    <property type="entry name" value="AB HYDROLASE SUPERFAMILY PROTEIN YCLE"/>
    <property type="match status" value="1"/>
</dbReference>
<sequence>MTLHQVTVADGLGLAVAEGGKADGRPILFLHGFGQSQRVFHGQFHGPLAAEFRLLALDLRGHGASGRPDDAAAYGDGPHWGDDVAAVRRALGLQGVVLAGWSYGGAVLADHVAGHGTDGIDGTVFVGACPLLGKAAAPYMGPDARAHFPAILSDDVAAQEVGARALALALGKRDGGEVESAVADTMSVPLAARRAMMRRRTDHAATLGALDRPALVIHGSADGVVLPAMADWLGRTLPDAVVRLYEGVGHAPFAEDAARFDADLAAFVRGL</sequence>
<dbReference type="PRINTS" id="PR00111">
    <property type="entry name" value="ABHYDROLASE"/>
</dbReference>
<evidence type="ECO:0000256" key="1">
    <source>
        <dbReference type="ARBA" id="ARBA00022801"/>
    </source>
</evidence>
<dbReference type="RefSeq" id="WP_246463157.1">
    <property type="nucleotide sequence ID" value="NZ_JACIIZ010000008.1"/>
</dbReference>
<dbReference type="GO" id="GO:0016020">
    <property type="term" value="C:membrane"/>
    <property type="evidence" value="ECO:0007669"/>
    <property type="project" value="TreeGrafter"/>
</dbReference>
<evidence type="ECO:0000313" key="3">
    <source>
        <dbReference type="EMBL" id="MBB6252546.1"/>
    </source>
</evidence>
<name>A0A7X0B1B4_9PROT</name>
<comment type="caution">
    <text evidence="3">The sequence shown here is derived from an EMBL/GenBank/DDBJ whole genome shotgun (WGS) entry which is preliminary data.</text>
</comment>
<reference evidence="3 4" key="1">
    <citation type="submission" date="2020-08" db="EMBL/GenBank/DDBJ databases">
        <title>Genomic Encyclopedia of Type Strains, Phase IV (KMG-IV): sequencing the most valuable type-strain genomes for metagenomic binning, comparative biology and taxonomic classification.</title>
        <authorList>
            <person name="Goeker M."/>
        </authorList>
    </citation>
    <scope>NUCLEOTIDE SEQUENCE [LARGE SCALE GENOMIC DNA]</scope>
    <source>
        <strain evidence="3 4">DSM 22198</strain>
    </source>
</reference>
<proteinExistence type="predicted"/>
<feature type="domain" description="AB hydrolase-1" evidence="2">
    <location>
        <begin position="27"/>
        <end position="260"/>
    </location>
</feature>
<organism evidence="3 4">
    <name type="scientific">Nitrospirillum iridis</name>
    <dbReference type="NCBI Taxonomy" id="765888"/>
    <lineage>
        <taxon>Bacteria</taxon>
        <taxon>Pseudomonadati</taxon>
        <taxon>Pseudomonadota</taxon>
        <taxon>Alphaproteobacteria</taxon>
        <taxon>Rhodospirillales</taxon>
        <taxon>Azospirillaceae</taxon>
        <taxon>Nitrospirillum</taxon>
    </lineage>
</organism>
<dbReference type="AlphaFoldDB" id="A0A7X0B1B4"/>
<dbReference type="Gene3D" id="3.40.50.1820">
    <property type="entry name" value="alpha/beta hydrolase"/>
    <property type="match status" value="1"/>
</dbReference>